<organism evidence="5 6">
    <name type="scientific">Calidithermus roseus</name>
    <dbReference type="NCBI Taxonomy" id="1644118"/>
    <lineage>
        <taxon>Bacteria</taxon>
        <taxon>Thermotogati</taxon>
        <taxon>Deinococcota</taxon>
        <taxon>Deinococci</taxon>
        <taxon>Thermales</taxon>
        <taxon>Thermaceae</taxon>
        <taxon>Calidithermus</taxon>
    </lineage>
</organism>
<dbReference type="SUPFAM" id="SSF51011">
    <property type="entry name" value="Glycosyl hydrolase domain"/>
    <property type="match status" value="1"/>
</dbReference>
<gene>
    <name evidence="5" type="primary">malL</name>
    <name evidence="5" type="ORF">Mrose_01862</name>
</gene>
<evidence type="ECO:0000313" key="6">
    <source>
        <dbReference type="Proteomes" id="UP000265341"/>
    </source>
</evidence>
<evidence type="ECO:0000256" key="3">
    <source>
        <dbReference type="ARBA" id="ARBA00023295"/>
    </source>
</evidence>
<evidence type="ECO:0000313" key="5">
    <source>
        <dbReference type="EMBL" id="RIH86204.1"/>
    </source>
</evidence>
<dbReference type="EC" id="3.2.1.10" evidence="5"/>
<dbReference type="AlphaFoldDB" id="A0A399ENC6"/>
<dbReference type="GO" id="GO:0004556">
    <property type="term" value="F:alpha-amylase activity"/>
    <property type="evidence" value="ECO:0007669"/>
    <property type="project" value="TreeGrafter"/>
</dbReference>
<proteinExistence type="inferred from homology"/>
<evidence type="ECO:0000256" key="1">
    <source>
        <dbReference type="ARBA" id="ARBA00008061"/>
    </source>
</evidence>
<comment type="similarity">
    <text evidence="1">Belongs to the glycosyl hydrolase 13 family.</text>
</comment>
<accession>A0A399ENC6</accession>
<protein>
    <submittedName>
        <fullName evidence="5">Oligo-1,6-glucosidase</fullName>
        <ecNumber evidence="5">3.2.1.10</ecNumber>
    </submittedName>
</protein>
<dbReference type="Pfam" id="PF00128">
    <property type="entry name" value="Alpha-amylase"/>
    <property type="match status" value="1"/>
</dbReference>
<evidence type="ECO:0000259" key="4">
    <source>
        <dbReference type="SMART" id="SM00642"/>
    </source>
</evidence>
<sequence length="541" mass="62557">MLGGVMSERLWWQTAVIYQIYPRSFQDSNADGIGDLEGIRRRLGYLRDLGVDAVWLSPFYKSPMKDFGYDVADYCDVDSIFGTLADFDRLLEEAHRLGLKLIIDFVPNHTSDQHPWFVESRSGLDNPKRDWYVWRDPAPDGGPPNNWMAYFGGPAWTFDQKTGQYYLHQFLPEQPDLNWRNPEVRQAVYEAMRFWLRRGVDGFRVDVMWLLVEDAEFRDEPENPAWKEGEWDRGRHIHIYMEDQPETREIVQEMRAVLEEFSTPGKERMMVGEIYLPYEQLMPYYGTAERPGCHLPFNFHLIFRGMNHWTAENIRHIVEEYEASLPEWATPNWVLGNHDQHRLASRIGHAQARVAAMMLFSLRGSPTWYYGDEIGMVDGVIPPEKVQDPAALRQRNVRGEQGLDPGRDPERTPMQWTPHAYAGFSTVEPWLPINPDYPERNVEAQDADSMSMLTLVRTLLVVRRETAALLEGDYKTYKSPEGVFAYLRGGEVLVALNFTSEPKQLSVPAGEILVSTHLDRYEPVSGVLELRPDEGVIVKLK</sequence>
<dbReference type="EMBL" id="QWLA01000032">
    <property type="protein sequence ID" value="RIH86204.1"/>
    <property type="molecule type" value="Genomic_DNA"/>
</dbReference>
<evidence type="ECO:0000256" key="2">
    <source>
        <dbReference type="ARBA" id="ARBA00022801"/>
    </source>
</evidence>
<dbReference type="Gene3D" id="3.20.20.80">
    <property type="entry name" value="Glycosidases"/>
    <property type="match status" value="1"/>
</dbReference>
<dbReference type="Gene3D" id="3.90.400.10">
    <property type="entry name" value="Oligo-1,6-glucosidase, Domain 2"/>
    <property type="match status" value="1"/>
</dbReference>
<keyword evidence="2 5" id="KW-0378">Hydrolase</keyword>
<dbReference type="FunFam" id="3.90.400.10:FF:000002">
    <property type="entry name" value="Sucrose isomerase"/>
    <property type="match status" value="1"/>
</dbReference>
<feature type="domain" description="Glycosyl hydrolase family 13 catalytic" evidence="4">
    <location>
        <begin position="19"/>
        <end position="411"/>
    </location>
</feature>
<dbReference type="SMART" id="SM00642">
    <property type="entry name" value="Aamy"/>
    <property type="match status" value="1"/>
</dbReference>
<dbReference type="Proteomes" id="UP000265341">
    <property type="component" value="Unassembled WGS sequence"/>
</dbReference>
<dbReference type="CDD" id="cd11331">
    <property type="entry name" value="AmyAc_OligoGlu_like"/>
    <property type="match status" value="1"/>
</dbReference>
<dbReference type="InterPro" id="IPR045857">
    <property type="entry name" value="O16G_dom_2"/>
</dbReference>
<dbReference type="GO" id="GO:0009313">
    <property type="term" value="P:oligosaccharide catabolic process"/>
    <property type="evidence" value="ECO:0007669"/>
    <property type="project" value="TreeGrafter"/>
</dbReference>
<keyword evidence="3 5" id="KW-0326">Glycosidase</keyword>
<dbReference type="PANTHER" id="PTHR10357:SF179">
    <property type="entry name" value="NEUTRAL AND BASIC AMINO ACID TRANSPORT PROTEIN RBAT"/>
    <property type="match status" value="1"/>
</dbReference>
<dbReference type="GO" id="GO:0004574">
    <property type="term" value="F:oligo-1,6-glucosidase activity"/>
    <property type="evidence" value="ECO:0007669"/>
    <property type="project" value="UniProtKB-EC"/>
</dbReference>
<name>A0A399ENC6_9DEIN</name>
<dbReference type="PANTHER" id="PTHR10357">
    <property type="entry name" value="ALPHA-AMYLASE FAMILY MEMBER"/>
    <property type="match status" value="1"/>
</dbReference>
<reference evidence="5 6" key="1">
    <citation type="submission" date="2018-08" db="EMBL/GenBank/DDBJ databases">
        <title>Meiothermus roseus NBRC 110900 genome sequencing project.</title>
        <authorList>
            <person name="Da Costa M.S."/>
            <person name="Albuquerque L."/>
            <person name="Raposo P."/>
            <person name="Froufe H.J.C."/>
            <person name="Barroso C.S."/>
            <person name="Egas C."/>
        </authorList>
    </citation>
    <scope>NUCLEOTIDE SEQUENCE [LARGE SCALE GENOMIC DNA]</scope>
    <source>
        <strain evidence="5 6">NBRC 110900</strain>
    </source>
</reference>
<dbReference type="InterPro" id="IPR006047">
    <property type="entry name" value="GH13_cat_dom"/>
</dbReference>
<dbReference type="InterPro" id="IPR017853">
    <property type="entry name" value="GH"/>
</dbReference>
<comment type="caution">
    <text evidence="5">The sequence shown here is derived from an EMBL/GenBank/DDBJ whole genome shotgun (WGS) entry which is preliminary data.</text>
</comment>
<keyword evidence="6" id="KW-1185">Reference proteome</keyword>
<dbReference type="SUPFAM" id="SSF51445">
    <property type="entry name" value="(Trans)glycosidases"/>
    <property type="match status" value="1"/>
</dbReference>